<name>A0ABY4C6D2_9BACT</name>
<keyword evidence="3" id="KW-1185">Reference proteome</keyword>
<accession>A0ABY4C6D2</accession>
<gene>
    <name evidence="2" type="ORF">MNR06_10055</name>
</gene>
<proteinExistence type="predicted"/>
<protein>
    <recommendedName>
        <fullName evidence="4">CHAT domain-containing protein</fullName>
    </recommendedName>
</protein>
<feature type="signal peptide" evidence="1">
    <location>
        <begin position="1"/>
        <end position="21"/>
    </location>
</feature>
<dbReference type="Proteomes" id="UP000830116">
    <property type="component" value="Chromosome"/>
</dbReference>
<organism evidence="2 3">
    <name type="scientific">Bdellovibrio reynosensis</name>
    <dbReference type="NCBI Taxonomy" id="2835041"/>
    <lineage>
        <taxon>Bacteria</taxon>
        <taxon>Pseudomonadati</taxon>
        <taxon>Bdellovibrionota</taxon>
        <taxon>Bdellovibrionia</taxon>
        <taxon>Bdellovibrionales</taxon>
        <taxon>Pseudobdellovibrionaceae</taxon>
        <taxon>Bdellovibrio</taxon>
    </lineage>
</organism>
<evidence type="ECO:0008006" key="4">
    <source>
        <dbReference type="Google" id="ProtNLM"/>
    </source>
</evidence>
<feature type="chain" id="PRO_5047193602" description="CHAT domain-containing protein" evidence="1">
    <location>
        <begin position="22"/>
        <end position="330"/>
    </location>
</feature>
<keyword evidence="1" id="KW-0732">Signal</keyword>
<dbReference type="EMBL" id="CP093442">
    <property type="protein sequence ID" value="UOF00044.1"/>
    <property type="molecule type" value="Genomic_DNA"/>
</dbReference>
<evidence type="ECO:0000313" key="2">
    <source>
        <dbReference type="EMBL" id="UOF00044.1"/>
    </source>
</evidence>
<evidence type="ECO:0000256" key="1">
    <source>
        <dbReference type="SAM" id="SignalP"/>
    </source>
</evidence>
<sequence length="330" mass="36849">MGFKASSLVLSSLLLASNAFAGRGGYLYQKTFYNQAESYIDLLEEKPTDVLAKLPADKQAKCMERYSGILDDGIIDIRIALGYFDWTTGRPVKAKFQNYGLSPSLDLGAYAALKAILTEPCEGNSRFCGFKVDPSNTNRLSREVKVHGKSYIARIDMQFASQSEYLDENRFSLRTEQNQRTAFMEDFFARGLQNADAIFYFGHSRNGGGPDFSPPIFIGSSNKVDYTNYYKPKRPGFKKMVAALSNGKQAPIIGLMSCASRDHFLKKLQEIAPNSGLITSMDVLLVEMVYTAMIGGVDAILRGQCQASFYQSLRMTDDNRKYITMDGMFE</sequence>
<reference evidence="2" key="1">
    <citation type="submission" date="2022-03" db="EMBL/GenBank/DDBJ databases">
        <title>Genome Identification and Characterization of new species Bdellovibrio reynosense LBG001 sp. nov. from a Mexico soil sample.</title>
        <authorList>
            <person name="Camilli A."/>
            <person name="Ajao Y."/>
            <person name="Guo X."/>
        </authorList>
    </citation>
    <scope>NUCLEOTIDE SEQUENCE</scope>
    <source>
        <strain evidence="2">LBG001</strain>
    </source>
</reference>
<dbReference type="RefSeq" id="WP_243535628.1">
    <property type="nucleotide sequence ID" value="NZ_CP093442.1"/>
</dbReference>
<evidence type="ECO:0000313" key="3">
    <source>
        <dbReference type="Proteomes" id="UP000830116"/>
    </source>
</evidence>